<comment type="caution">
    <text evidence="1">The sequence shown here is derived from an EMBL/GenBank/DDBJ whole genome shotgun (WGS) entry which is preliminary data.</text>
</comment>
<accession>A0A016VXV2</accession>
<dbReference type="AlphaFoldDB" id="A0A016VXV2"/>
<sequence length="126" mass="13718">MTDALFSGGSKLPRDAYTLVPHDPSGSNRHAPQSRGRCVATWLAKCDVAANSIATGLRAGCVTISANEDVWIVVTTRICVWTTWNQCTTSFTRFLSGRCSEHRWNGVFRGLTRRASAPLAMESSPS</sequence>
<name>A0A016VXV2_9BILA</name>
<reference evidence="2" key="1">
    <citation type="journal article" date="2015" name="Nat. Genet.">
        <title>The genome and transcriptome of the zoonotic hookworm Ancylostoma ceylanicum identify infection-specific gene families.</title>
        <authorList>
            <person name="Schwarz E.M."/>
            <person name="Hu Y."/>
            <person name="Antoshechkin I."/>
            <person name="Miller M.M."/>
            <person name="Sternberg P.W."/>
            <person name="Aroian R.V."/>
        </authorList>
    </citation>
    <scope>NUCLEOTIDE SEQUENCE</scope>
    <source>
        <strain evidence="2">HY135</strain>
    </source>
</reference>
<dbReference type="Proteomes" id="UP000024635">
    <property type="component" value="Unassembled WGS sequence"/>
</dbReference>
<dbReference type="EMBL" id="JARK01001339">
    <property type="protein sequence ID" value="EYC32250.1"/>
    <property type="molecule type" value="Genomic_DNA"/>
</dbReference>
<gene>
    <name evidence="1" type="primary">Acey_s0003.g1476</name>
    <name evidence="1" type="ORF">Y032_0003g1476</name>
</gene>
<protein>
    <submittedName>
        <fullName evidence="1">Uncharacterized protein</fullName>
    </submittedName>
</protein>
<evidence type="ECO:0000313" key="2">
    <source>
        <dbReference type="Proteomes" id="UP000024635"/>
    </source>
</evidence>
<keyword evidence="2" id="KW-1185">Reference proteome</keyword>
<evidence type="ECO:0000313" key="1">
    <source>
        <dbReference type="EMBL" id="EYC32250.1"/>
    </source>
</evidence>
<organism evidence="1 2">
    <name type="scientific">Ancylostoma ceylanicum</name>
    <dbReference type="NCBI Taxonomy" id="53326"/>
    <lineage>
        <taxon>Eukaryota</taxon>
        <taxon>Metazoa</taxon>
        <taxon>Ecdysozoa</taxon>
        <taxon>Nematoda</taxon>
        <taxon>Chromadorea</taxon>
        <taxon>Rhabditida</taxon>
        <taxon>Rhabditina</taxon>
        <taxon>Rhabditomorpha</taxon>
        <taxon>Strongyloidea</taxon>
        <taxon>Ancylostomatidae</taxon>
        <taxon>Ancylostomatinae</taxon>
        <taxon>Ancylostoma</taxon>
    </lineage>
</organism>
<proteinExistence type="predicted"/>